<dbReference type="Gene3D" id="3.40.630.30">
    <property type="match status" value="1"/>
</dbReference>
<comment type="caution">
    <text evidence="4">The sequence shown here is derived from an EMBL/GenBank/DDBJ whole genome shotgun (WGS) entry which is preliminary data.</text>
</comment>
<gene>
    <name evidence="4" type="ORF">GCM10009560_37170</name>
</gene>
<dbReference type="EMBL" id="BAAAHQ010000017">
    <property type="protein sequence ID" value="GAA0931877.1"/>
    <property type="molecule type" value="Genomic_DNA"/>
</dbReference>
<dbReference type="InterPro" id="IPR036388">
    <property type="entry name" value="WH-like_DNA-bd_sf"/>
</dbReference>
<dbReference type="Pfam" id="PF00583">
    <property type="entry name" value="Acetyltransf_1"/>
    <property type="match status" value="1"/>
</dbReference>
<dbReference type="InterPro" id="IPR016181">
    <property type="entry name" value="Acyl_CoA_acyltransferase"/>
</dbReference>
<dbReference type="PROSITE" id="PS51186">
    <property type="entry name" value="GNAT"/>
    <property type="match status" value="1"/>
</dbReference>
<evidence type="ECO:0000313" key="5">
    <source>
        <dbReference type="Proteomes" id="UP001501578"/>
    </source>
</evidence>
<evidence type="ECO:0000313" key="4">
    <source>
        <dbReference type="EMBL" id="GAA0931877.1"/>
    </source>
</evidence>
<dbReference type="InterPro" id="IPR036390">
    <property type="entry name" value="WH_DNA-bd_sf"/>
</dbReference>
<dbReference type="PANTHER" id="PTHR13947">
    <property type="entry name" value="GNAT FAMILY N-ACETYLTRANSFERASE"/>
    <property type="match status" value="1"/>
</dbReference>
<evidence type="ECO:0000256" key="1">
    <source>
        <dbReference type="ARBA" id="ARBA00022679"/>
    </source>
</evidence>
<accession>A0ABP4A9Y3</accession>
<evidence type="ECO:0000259" key="2">
    <source>
        <dbReference type="PROSITE" id="PS50995"/>
    </source>
</evidence>
<dbReference type="Proteomes" id="UP001501578">
    <property type="component" value="Unassembled WGS sequence"/>
</dbReference>
<dbReference type="CDD" id="cd04301">
    <property type="entry name" value="NAT_SF"/>
    <property type="match status" value="1"/>
</dbReference>
<keyword evidence="5" id="KW-1185">Reference proteome</keyword>
<dbReference type="PROSITE" id="PS50995">
    <property type="entry name" value="HTH_MARR_2"/>
    <property type="match status" value="1"/>
</dbReference>
<feature type="domain" description="HTH marR-type" evidence="2">
    <location>
        <begin position="1"/>
        <end position="137"/>
    </location>
</feature>
<dbReference type="Pfam" id="PF12802">
    <property type="entry name" value="MarR_2"/>
    <property type="match status" value="1"/>
</dbReference>
<protein>
    <submittedName>
        <fullName evidence="4">Helix-turn-helix domain-containing GNAT family N-acetyltransferase</fullName>
    </submittedName>
</protein>
<dbReference type="Gene3D" id="1.10.10.10">
    <property type="entry name" value="Winged helix-like DNA-binding domain superfamily/Winged helix DNA-binding domain"/>
    <property type="match status" value="1"/>
</dbReference>
<evidence type="ECO:0000259" key="3">
    <source>
        <dbReference type="PROSITE" id="PS51186"/>
    </source>
</evidence>
<dbReference type="InterPro" id="IPR000182">
    <property type="entry name" value="GNAT_dom"/>
</dbReference>
<feature type="domain" description="N-acetyltransferase" evidence="3">
    <location>
        <begin position="148"/>
        <end position="301"/>
    </location>
</feature>
<organism evidence="4 5">
    <name type="scientific">Nonomuraea longicatena</name>
    <dbReference type="NCBI Taxonomy" id="83682"/>
    <lineage>
        <taxon>Bacteria</taxon>
        <taxon>Bacillati</taxon>
        <taxon>Actinomycetota</taxon>
        <taxon>Actinomycetes</taxon>
        <taxon>Streptosporangiales</taxon>
        <taxon>Streptosporangiaceae</taxon>
        <taxon>Nonomuraea</taxon>
    </lineage>
</organism>
<name>A0ABP4A9Y3_9ACTN</name>
<dbReference type="InterPro" id="IPR000835">
    <property type="entry name" value="HTH_MarR-typ"/>
</dbReference>
<proteinExistence type="predicted"/>
<dbReference type="SUPFAM" id="SSF55729">
    <property type="entry name" value="Acyl-CoA N-acyltransferases (Nat)"/>
    <property type="match status" value="1"/>
</dbReference>
<keyword evidence="1" id="KW-0808">Transferase</keyword>
<sequence>MTEARVSEVRAFNRFYTKVAGALQAGMLDSPYTLVEVRVLFEVAQAGEPEARTLRDLLGIDAGYLSRVLARLEGAGLLVRRRSDSDARRLLVRLTSDGAAAFAELDRRQSERTAALLSHLSEAEQADLVSGMAGVRALLGDRPAPGPLLIRAPRSGDLGWVVSRHAALYAQEYGWGLAFEQTVARICADYTPGRDAGWIAEADGRPVGCVFCTGKDDTTAQLRMLLVEPSARGLGLGRRLVGEVVAHARASGYERITLWTRACLVGARRIYREAGFALESAREGEENGVPVTEEVWSLPLAAAGSATSSAVPRGASARAQGRL</sequence>
<reference evidence="5" key="1">
    <citation type="journal article" date="2019" name="Int. J. Syst. Evol. Microbiol.">
        <title>The Global Catalogue of Microorganisms (GCM) 10K type strain sequencing project: providing services to taxonomists for standard genome sequencing and annotation.</title>
        <authorList>
            <consortium name="The Broad Institute Genomics Platform"/>
            <consortium name="The Broad Institute Genome Sequencing Center for Infectious Disease"/>
            <person name="Wu L."/>
            <person name="Ma J."/>
        </authorList>
    </citation>
    <scope>NUCLEOTIDE SEQUENCE [LARGE SCALE GENOMIC DNA]</scope>
    <source>
        <strain evidence="5">JCM 11136</strain>
    </source>
</reference>
<dbReference type="SMART" id="SM00347">
    <property type="entry name" value="HTH_MARR"/>
    <property type="match status" value="1"/>
</dbReference>
<dbReference type="PANTHER" id="PTHR13947:SF37">
    <property type="entry name" value="LD18367P"/>
    <property type="match status" value="1"/>
</dbReference>
<dbReference type="SUPFAM" id="SSF46785">
    <property type="entry name" value="Winged helix' DNA-binding domain"/>
    <property type="match status" value="1"/>
</dbReference>
<dbReference type="InterPro" id="IPR050769">
    <property type="entry name" value="NAT_camello-type"/>
</dbReference>